<keyword evidence="4" id="KW-1185">Reference proteome</keyword>
<feature type="domain" description="PilZ" evidence="2">
    <location>
        <begin position="10"/>
        <end position="107"/>
    </location>
</feature>
<dbReference type="InterPro" id="IPR009875">
    <property type="entry name" value="PilZ_domain"/>
</dbReference>
<evidence type="ECO:0000259" key="2">
    <source>
        <dbReference type="Pfam" id="PF07238"/>
    </source>
</evidence>
<dbReference type="AlphaFoldDB" id="A0A1I2M5W7"/>
<dbReference type="Gene3D" id="2.40.10.220">
    <property type="entry name" value="predicted glycosyltransferase like domains"/>
    <property type="match status" value="1"/>
</dbReference>
<evidence type="ECO:0000313" key="4">
    <source>
        <dbReference type="Proteomes" id="UP000198623"/>
    </source>
</evidence>
<dbReference type="GO" id="GO:0035438">
    <property type="term" value="F:cyclic-di-GMP binding"/>
    <property type="evidence" value="ECO:0007669"/>
    <property type="project" value="InterPro"/>
</dbReference>
<dbReference type="SUPFAM" id="SSF141371">
    <property type="entry name" value="PilZ domain-like"/>
    <property type="match status" value="1"/>
</dbReference>
<dbReference type="STRING" id="1045558.SAMN05216175_101446"/>
<dbReference type="Proteomes" id="UP000198623">
    <property type="component" value="Unassembled WGS sequence"/>
</dbReference>
<dbReference type="PIRSF" id="PIRSF028141">
    <property type="entry name" value="C-di-GMP_BP_PA4608"/>
    <property type="match status" value="1"/>
</dbReference>
<evidence type="ECO:0000256" key="1">
    <source>
        <dbReference type="PIRNR" id="PIRNR028141"/>
    </source>
</evidence>
<gene>
    <name evidence="3" type="ORF">SAMN05216175_101446</name>
</gene>
<organism evidence="3 4">
    <name type="scientific">Neptunomonas qingdaonensis</name>
    <dbReference type="NCBI Taxonomy" id="1045558"/>
    <lineage>
        <taxon>Bacteria</taxon>
        <taxon>Pseudomonadati</taxon>
        <taxon>Pseudomonadota</taxon>
        <taxon>Gammaproteobacteria</taxon>
        <taxon>Oceanospirillales</taxon>
        <taxon>Oceanospirillaceae</taxon>
        <taxon>Neptunomonas</taxon>
    </lineage>
</organism>
<keyword evidence="1" id="KW-0973">c-di-GMP</keyword>
<dbReference type="EMBL" id="FOOU01000001">
    <property type="protein sequence ID" value="SFF86884.1"/>
    <property type="molecule type" value="Genomic_DNA"/>
</dbReference>
<proteinExistence type="predicted"/>
<name>A0A1I2M5W7_9GAMM</name>
<dbReference type="RefSeq" id="WP_090723777.1">
    <property type="nucleotide sequence ID" value="NZ_FOOU01000001.1"/>
</dbReference>
<keyword evidence="1" id="KW-0547">Nucleotide-binding</keyword>
<dbReference type="InterPro" id="IPR027021">
    <property type="entry name" value="C-di-GMP_BP_PA4608"/>
</dbReference>
<protein>
    <recommendedName>
        <fullName evidence="1">Cyclic diguanosine monophosphate-binding protein</fullName>
        <shortName evidence="1">c-di-GMP-binding protein</shortName>
    </recommendedName>
    <alternativeName>
        <fullName evidence="1">Pilz domain-containing protein</fullName>
    </alternativeName>
</protein>
<sequence length="126" mass="14459">MDNPTLAQQNRRRFTRINFDAQCTLSSAENEWKVTLIDICLKGALIESHHDIVLSVSDQVALKIMLEGSDIVITMPARINHQLKHRFGFQAMSMELDDISHLRRLVELNLGDSVLLERELVQLYNT</sequence>
<dbReference type="OrthoDB" id="5298508at2"/>
<reference evidence="4" key="1">
    <citation type="submission" date="2016-10" db="EMBL/GenBank/DDBJ databases">
        <authorList>
            <person name="Varghese N."/>
            <person name="Submissions S."/>
        </authorList>
    </citation>
    <scope>NUCLEOTIDE SEQUENCE [LARGE SCALE GENOMIC DNA]</scope>
    <source>
        <strain evidence="4">CGMCC 1.10971</strain>
    </source>
</reference>
<dbReference type="Pfam" id="PF07238">
    <property type="entry name" value="PilZ"/>
    <property type="match status" value="1"/>
</dbReference>
<comment type="function">
    <text evidence="1">Binds the second messenger bis-(3'-5') cyclic dimeric guanosine monophosphate (c-di-GMP). Can bind two c-di-GMP molecules per monomer. May play a role in bacterial second-messenger regulated processes. Binding to c-di-GMP induces a conformational change of the C- and N-termini resulting in the exposure of a highly negative surface on one side of the protein to a possible effector protein.</text>
</comment>
<accession>A0A1I2M5W7</accession>
<comment type="subunit">
    <text evidence="1">Monomer in both c-di-GMP-bound and free forms.</text>
</comment>
<evidence type="ECO:0000313" key="3">
    <source>
        <dbReference type="EMBL" id="SFF86884.1"/>
    </source>
</evidence>